<dbReference type="Pfam" id="PF05331">
    <property type="entry name" value="DUF742"/>
    <property type="match status" value="1"/>
</dbReference>
<name>A0ABV4CBK9_9PSEU</name>
<evidence type="ECO:0000313" key="2">
    <source>
        <dbReference type="Proteomes" id="UP001564626"/>
    </source>
</evidence>
<dbReference type="Proteomes" id="UP001564626">
    <property type="component" value="Unassembled WGS sequence"/>
</dbReference>
<comment type="caution">
    <text evidence="1">The sequence shown here is derived from an EMBL/GenBank/DDBJ whole genome shotgun (WGS) entry which is preliminary data.</text>
</comment>
<dbReference type="InterPro" id="IPR007995">
    <property type="entry name" value="DUF742"/>
</dbReference>
<reference evidence="1 2" key="1">
    <citation type="submission" date="2024-08" db="EMBL/GenBank/DDBJ databases">
        <title>Genome mining of Saccharopolyspora cebuensis PGLac3 from Nigerian medicinal plant.</title>
        <authorList>
            <person name="Ezeobiora C.E."/>
            <person name="Igbokwe N.H."/>
            <person name="Amin D.H."/>
            <person name="Mendie U.E."/>
        </authorList>
    </citation>
    <scope>NUCLEOTIDE SEQUENCE [LARGE SCALE GENOMIC DNA]</scope>
    <source>
        <strain evidence="1 2">PGLac3</strain>
    </source>
</reference>
<dbReference type="EMBL" id="JBGEHV010000004">
    <property type="protein sequence ID" value="MEY8038495.1"/>
    <property type="molecule type" value="Genomic_DNA"/>
</dbReference>
<dbReference type="RefSeq" id="WP_345367914.1">
    <property type="nucleotide sequence ID" value="NZ_BAABII010000020.1"/>
</dbReference>
<accession>A0ABV4CBK9</accession>
<evidence type="ECO:0000313" key="1">
    <source>
        <dbReference type="EMBL" id="MEY8038495.1"/>
    </source>
</evidence>
<sequence>MPGHDHDPGRFYTVTGGRSRVRENALDLATMITSVTDPAPGMPSEWAHILRLCRRPLAVAEIAARLRLPVAVVKILLSDLLDAHRITARRPTTGPPDDAIPDPELLRKVLSGLRRL</sequence>
<gene>
    <name evidence="1" type="ORF">AB8O55_03735</name>
</gene>
<dbReference type="PANTHER" id="PTHR36221:SF1">
    <property type="entry name" value="DUF742 DOMAIN-CONTAINING PROTEIN"/>
    <property type="match status" value="1"/>
</dbReference>
<organism evidence="1 2">
    <name type="scientific">Saccharopolyspora cebuensis</name>
    <dbReference type="NCBI Taxonomy" id="418759"/>
    <lineage>
        <taxon>Bacteria</taxon>
        <taxon>Bacillati</taxon>
        <taxon>Actinomycetota</taxon>
        <taxon>Actinomycetes</taxon>
        <taxon>Pseudonocardiales</taxon>
        <taxon>Pseudonocardiaceae</taxon>
        <taxon>Saccharopolyspora</taxon>
    </lineage>
</organism>
<protein>
    <submittedName>
        <fullName evidence="1">DUF742 domain-containing protein</fullName>
    </submittedName>
</protein>
<proteinExistence type="predicted"/>
<keyword evidence="2" id="KW-1185">Reference proteome</keyword>
<dbReference type="PANTHER" id="PTHR36221">
    <property type="entry name" value="DUF742 DOMAIN-CONTAINING PROTEIN"/>
    <property type="match status" value="1"/>
</dbReference>